<reference evidence="1 2" key="1">
    <citation type="journal article" date="2018" name="Sci. Rep.">
        <title>Genomic signatures of local adaptation to the degree of environmental predictability in rotifers.</title>
        <authorList>
            <person name="Franch-Gras L."/>
            <person name="Hahn C."/>
            <person name="Garcia-Roger E.M."/>
            <person name="Carmona M.J."/>
            <person name="Serra M."/>
            <person name="Gomez A."/>
        </authorList>
    </citation>
    <scope>NUCLEOTIDE SEQUENCE [LARGE SCALE GENOMIC DNA]</scope>
    <source>
        <strain evidence="1">HYR1</strain>
    </source>
</reference>
<protein>
    <submittedName>
        <fullName evidence="1">Uncharacterized protein</fullName>
    </submittedName>
</protein>
<keyword evidence="2" id="KW-1185">Reference proteome</keyword>
<dbReference type="AlphaFoldDB" id="A0A3M7P569"/>
<evidence type="ECO:0000313" key="2">
    <source>
        <dbReference type="Proteomes" id="UP000276133"/>
    </source>
</evidence>
<name>A0A3M7P569_BRAPC</name>
<organism evidence="1 2">
    <name type="scientific">Brachionus plicatilis</name>
    <name type="common">Marine rotifer</name>
    <name type="synonym">Brachionus muelleri</name>
    <dbReference type="NCBI Taxonomy" id="10195"/>
    <lineage>
        <taxon>Eukaryota</taxon>
        <taxon>Metazoa</taxon>
        <taxon>Spiralia</taxon>
        <taxon>Gnathifera</taxon>
        <taxon>Rotifera</taxon>
        <taxon>Eurotatoria</taxon>
        <taxon>Monogononta</taxon>
        <taxon>Pseudotrocha</taxon>
        <taxon>Ploima</taxon>
        <taxon>Brachionidae</taxon>
        <taxon>Brachionus</taxon>
    </lineage>
</organism>
<dbReference type="Proteomes" id="UP000276133">
    <property type="component" value="Unassembled WGS sequence"/>
</dbReference>
<dbReference type="EMBL" id="REGN01013406">
    <property type="protein sequence ID" value="RMZ93970.1"/>
    <property type="molecule type" value="Genomic_DNA"/>
</dbReference>
<gene>
    <name evidence="1" type="ORF">BpHYR1_046534</name>
</gene>
<sequence length="128" mass="14725">MPMPSLKNFAAGIEKPVDPMIDWQIGNVALAADTYYCLASFYHQSCCLANCLDDGCFPSVRFTRYDSITRYDKYFMLFWFCIVCIVKKNALIDFKKGLKITILRIDDLNATRQRESEVGSDFSEKSNF</sequence>
<proteinExistence type="predicted"/>
<accession>A0A3M7P569</accession>
<evidence type="ECO:0000313" key="1">
    <source>
        <dbReference type="EMBL" id="RMZ93970.1"/>
    </source>
</evidence>
<comment type="caution">
    <text evidence="1">The sequence shown here is derived from an EMBL/GenBank/DDBJ whole genome shotgun (WGS) entry which is preliminary data.</text>
</comment>